<dbReference type="PROSITE" id="PS51197">
    <property type="entry name" value="HTH_RRF2_2"/>
    <property type="match status" value="1"/>
</dbReference>
<dbReference type="OrthoDB" id="9808360at2"/>
<name>A0A210RZD3_9BURK</name>
<evidence type="ECO:0000313" key="3">
    <source>
        <dbReference type="Proteomes" id="UP000196880"/>
    </source>
</evidence>
<dbReference type="PANTHER" id="PTHR33221">
    <property type="entry name" value="WINGED HELIX-TURN-HELIX TRANSCRIPTIONAL REGULATOR, RRF2 FAMILY"/>
    <property type="match status" value="1"/>
</dbReference>
<dbReference type="FunFam" id="1.10.10.10:FF:000026">
    <property type="entry name" value="HTH-type transcriptional regulator IscR"/>
    <property type="match status" value="1"/>
</dbReference>
<dbReference type="InterPro" id="IPR036388">
    <property type="entry name" value="WH-like_DNA-bd_sf"/>
</dbReference>
<proteinExistence type="predicted"/>
<dbReference type="NCBIfam" id="TIGR00738">
    <property type="entry name" value="rrf2_super"/>
    <property type="match status" value="1"/>
</dbReference>
<dbReference type="AlphaFoldDB" id="A0A210RZD3"/>
<sequence length="189" mass="20690">MRLTTKGRFAVTAMIDLALREAHGPVTLAGISQRQKISLSYLEQLFGKLRRFNIVESTRGPGGGYTLARKAHEISVADIIVAVDEPLDATQCGGKGNCHSDEDEHGHCMTHDLWSNLNLKMVEYLSSVSLLNLVQQQEGRGVVIQDMRQKKIKVESAKAEKTAPALAAKKEVAPKAPLINSVFNLARQS</sequence>
<dbReference type="InterPro" id="IPR000944">
    <property type="entry name" value="Tscrpt_reg_Rrf2"/>
</dbReference>
<gene>
    <name evidence="2" type="ORF">B6A14_03925</name>
</gene>
<reference evidence="2 3" key="1">
    <citation type="submission" date="2017-03" db="EMBL/GenBank/DDBJ databases">
        <title>New species Polynucleobacter sp. MWH-EgelM1-30-B4.</title>
        <authorList>
            <person name="Hahn M.W."/>
        </authorList>
    </citation>
    <scope>NUCLEOTIDE SEQUENCE [LARGE SCALE GENOMIC DNA]</scope>
    <source>
        <strain evidence="2 3">MWH-EgelM1-30-B4</strain>
    </source>
</reference>
<evidence type="ECO:0000313" key="2">
    <source>
        <dbReference type="EMBL" id="OWF66351.1"/>
    </source>
</evidence>
<dbReference type="EMBL" id="NAIA01000002">
    <property type="protein sequence ID" value="OWF66351.1"/>
    <property type="molecule type" value="Genomic_DNA"/>
</dbReference>
<comment type="caution">
    <text evidence="2">The sequence shown here is derived from an EMBL/GenBank/DDBJ whole genome shotgun (WGS) entry which is preliminary data.</text>
</comment>
<dbReference type="Pfam" id="PF02082">
    <property type="entry name" value="Rrf2"/>
    <property type="match status" value="1"/>
</dbReference>
<keyword evidence="1" id="KW-0238">DNA-binding</keyword>
<dbReference type="GO" id="GO:0005829">
    <property type="term" value="C:cytosol"/>
    <property type="evidence" value="ECO:0007669"/>
    <property type="project" value="TreeGrafter"/>
</dbReference>
<dbReference type="Proteomes" id="UP000196880">
    <property type="component" value="Unassembled WGS sequence"/>
</dbReference>
<accession>A0A210RZD3</accession>
<protein>
    <submittedName>
        <fullName evidence="2">Fe-S cluster assembly transcriptional regulator IscR</fullName>
    </submittedName>
</protein>
<dbReference type="Gene3D" id="1.10.10.10">
    <property type="entry name" value="Winged helix-like DNA-binding domain superfamily/Winged helix DNA-binding domain"/>
    <property type="match status" value="1"/>
</dbReference>
<evidence type="ECO:0000256" key="1">
    <source>
        <dbReference type="ARBA" id="ARBA00023125"/>
    </source>
</evidence>
<dbReference type="InterPro" id="IPR036390">
    <property type="entry name" value="WH_DNA-bd_sf"/>
</dbReference>
<dbReference type="GO" id="GO:0003700">
    <property type="term" value="F:DNA-binding transcription factor activity"/>
    <property type="evidence" value="ECO:0007669"/>
    <property type="project" value="TreeGrafter"/>
</dbReference>
<organism evidence="2 3">
    <name type="scientific">Polynucleobacter hirudinilacicola</name>
    <dbReference type="NCBI Taxonomy" id="1743166"/>
    <lineage>
        <taxon>Bacteria</taxon>
        <taxon>Pseudomonadati</taxon>
        <taxon>Pseudomonadota</taxon>
        <taxon>Betaproteobacteria</taxon>
        <taxon>Burkholderiales</taxon>
        <taxon>Burkholderiaceae</taxon>
        <taxon>Polynucleobacter</taxon>
    </lineage>
</organism>
<dbReference type="GO" id="GO:0003677">
    <property type="term" value="F:DNA binding"/>
    <property type="evidence" value="ECO:0007669"/>
    <property type="project" value="UniProtKB-KW"/>
</dbReference>
<dbReference type="PANTHER" id="PTHR33221:SF5">
    <property type="entry name" value="HTH-TYPE TRANSCRIPTIONAL REGULATOR ISCR"/>
    <property type="match status" value="1"/>
</dbReference>
<keyword evidence="3" id="KW-1185">Reference proteome</keyword>
<dbReference type="RefSeq" id="WP_087909148.1">
    <property type="nucleotide sequence ID" value="NZ_NAIA01000002.1"/>
</dbReference>
<dbReference type="SUPFAM" id="SSF46785">
    <property type="entry name" value="Winged helix' DNA-binding domain"/>
    <property type="match status" value="1"/>
</dbReference>